<dbReference type="Proteomes" id="UP001596122">
    <property type="component" value="Unassembled WGS sequence"/>
</dbReference>
<organism evidence="1 2">
    <name type="scientific">Aquipuribacter nitratireducens</name>
    <dbReference type="NCBI Taxonomy" id="650104"/>
    <lineage>
        <taxon>Bacteria</taxon>
        <taxon>Bacillati</taxon>
        <taxon>Actinomycetota</taxon>
        <taxon>Actinomycetes</taxon>
        <taxon>Micrococcales</taxon>
        <taxon>Intrasporangiaceae</taxon>
        <taxon>Aquipuribacter</taxon>
    </lineage>
</organism>
<proteinExistence type="predicted"/>
<comment type="caution">
    <text evidence="1">The sequence shown here is derived from an EMBL/GenBank/DDBJ whole genome shotgun (WGS) entry which is preliminary data.</text>
</comment>
<keyword evidence="2" id="KW-1185">Reference proteome</keyword>
<accession>A0ABW0GK38</accession>
<sequence length="51" mass="5338">MTPVPLQSRRPDEAAAVPVVPVEPVVPGALAEPAVVDLALLERVLSAVERL</sequence>
<name>A0ABW0GK38_9MICO</name>
<dbReference type="EMBL" id="JBHSLD010000001">
    <property type="protein sequence ID" value="MFC5379471.1"/>
    <property type="molecule type" value="Genomic_DNA"/>
</dbReference>
<gene>
    <name evidence="1" type="ORF">ACFPJ6_01575</name>
</gene>
<evidence type="ECO:0000313" key="2">
    <source>
        <dbReference type="Proteomes" id="UP001596122"/>
    </source>
</evidence>
<reference evidence="2" key="1">
    <citation type="journal article" date="2019" name="Int. J. Syst. Evol. Microbiol.">
        <title>The Global Catalogue of Microorganisms (GCM) 10K type strain sequencing project: providing services to taxonomists for standard genome sequencing and annotation.</title>
        <authorList>
            <consortium name="The Broad Institute Genomics Platform"/>
            <consortium name="The Broad Institute Genome Sequencing Center for Infectious Disease"/>
            <person name="Wu L."/>
            <person name="Ma J."/>
        </authorList>
    </citation>
    <scope>NUCLEOTIDE SEQUENCE [LARGE SCALE GENOMIC DNA]</scope>
    <source>
        <strain evidence="2">CCUG 43114</strain>
    </source>
</reference>
<protein>
    <submittedName>
        <fullName evidence="1">Uncharacterized protein</fullName>
    </submittedName>
</protein>
<dbReference type="RefSeq" id="WP_340266312.1">
    <property type="nucleotide sequence ID" value="NZ_JBBEOG010000001.1"/>
</dbReference>
<evidence type="ECO:0000313" key="1">
    <source>
        <dbReference type="EMBL" id="MFC5379471.1"/>
    </source>
</evidence>